<feature type="domain" description="Calcineurin-like phosphoesterase" evidence="1">
    <location>
        <begin position="16"/>
        <end position="229"/>
    </location>
</feature>
<dbReference type="InterPro" id="IPR051158">
    <property type="entry name" value="Metallophosphoesterase_sf"/>
</dbReference>
<reference evidence="3" key="1">
    <citation type="submission" date="2017-08" db="EMBL/GenBank/DDBJ databases">
        <authorList>
            <person name="Varghese N."/>
            <person name="Submissions S."/>
        </authorList>
    </citation>
    <scope>NUCLEOTIDE SEQUENCE [LARGE SCALE GENOMIC DNA]</scope>
    <source>
        <strain evidence="3">JC22</strain>
    </source>
</reference>
<dbReference type="Proteomes" id="UP000219636">
    <property type="component" value="Unassembled WGS sequence"/>
</dbReference>
<evidence type="ECO:0000259" key="1">
    <source>
        <dbReference type="Pfam" id="PF00149"/>
    </source>
</evidence>
<proteinExistence type="predicted"/>
<evidence type="ECO:0000313" key="2">
    <source>
        <dbReference type="EMBL" id="SOC27588.1"/>
    </source>
</evidence>
<organism evidence="2 3">
    <name type="scientific">Ureibacillus xyleni</name>
    <dbReference type="NCBI Taxonomy" id="614648"/>
    <lineage>
        <taxon>Bacteria</taxon>
        <taxon>Bacillati</taxon>
        <taxon>Bacillota</taxon>
        <taxon>Bacilli</taxon>
        <taxon>Bacillales</taxon>
        <taxon>Caryophanaceae</taxon>
        <taxon>Ureibacillus</taxon>
    </lineage>
</organism>
<dbReference type="InterPro" id="IPR029052">
    <property type="entry name" value="Metallo-depent_PP-like"/>
</dbReference>
<dbReference type="PANTHER" id="PTHR31302">
    <property type="entry name" value="TRANSMEMBRANE PROTEIN WITH METALLOPHOSPHOESTERASE DOMAIN-RELATED"/>
    <property type="match status" value="1"/>
</dbReference>
<protein>
    <submittedName>
        <fullName evidence="2">Calcineurin-like phosphoesterase family protein</fullName>
    </submittedName>
</protein>
<name>A0A285TUB6_9BACL</name>
<keyword evidence="3" id="KW-1185">Reference proteome</keyword>
<sequence>MKNVNEGDSMIIHYSSDIHADFWIPFKNNQMKWEKNTRLFAETVRPESAGEVLVVAGDLSNLNRQSMWLLDVWQQYYEQIFIVLGNHDYYLDSGSQSKKYMFSSPNRIKELQDFISSYKNIKLLEEFKPVVYGDKIFAGDTAWYSIKTNVERDFFYGLSNDSRLIKGFNIMEAYDKCQQDYDQLDRADIIITHVPPIRFKGHETYGNTLGYLTEFPSLKAPIWIAGHCHDVGVYQVEGTNTTVYTNAFGYPERKWQEWPMFQIIKI</sequence>
<accession>A0A285TUB6</accession>
<dbReference type="SUPFAM" id="SSF56300">
    <property type="entry name" value="Metallo-dependent phosphatases"/>
    <property type="match status" value="1"/>
</dbReference>
<dbReference type="AlphaFoldDB" id="A0A285TUB6"/>
<gene>
    <name evidence="2" type="ORF">SAMN05880501_1247</name>
</gene>
<dbReference type="InterPro" id="IPR004843">
    <property type="entry name" value="Calcineurin-like_PHP"/>
</dbReference>
<dbReference type="Pfam" id="PF00149">
    <property type="entry name" value="Metallophos"/>
    <property type="match status" value="1"/>
</dbReference>
<dbReference type="EMBL" id="OBMQ01000024">
    <property type="protein sequence ID" value="SOC27588.1"/>
    <property type="molecule type" value="Genomic_DNA"/>
</dbReference>
<dbReference type="GO" id="GO:0016787">
    <property type="term" value="F:hydrolase activity"/>
    <property type="evidence" value="ECO:0007669"/>
    <property type="project" value="InterPro"/>
</dbReference>
<evidence type="ECO:0000313" key="3">
    <source>
        <dbReference type="Proteomes" id="UP000219636"/>
    </source>
</evidence>
<dbReference type="Gene3D" id="3.60.21.10">
    <property type="match status" value="1"/>
</dbReference>